<reference evidence="3 4" key="1">
    <citation type="submission" date="2021-02" db="EMBL/GenBank/DDBJ databases">
        <title>De Novo genome assembly of isolated myxobacteria.</title>
        <authorList>
            <person name="Stevens D.C."/>
        </authorList>
    </citation>
    <scope>NUCLEOTIDE SEQUENCE [LARGE SCALE GENOMIC DNA]</scope>
    <source>
        <strain evidence="3 4">ATCC 29039</strain>
    </source>
</reference>
<feature type="compositionally biased region" description="Low complexity" evidence="1">
    <location>
        <begin position="44"/>
        <end position="67"/>
    </location>
</feature>
<gene>
    <name evidence="3" type="ORF">JYK02_26475</name>
</gene>
<dbReference type="EMBL" id="JAFIMU010000007">
    <property type="protein sequence ID" value="MBN8231071.1"/>
    <property type="molecule type" value="Genomic_DNA"/>
</dbReference>
<keyword evidence="2" id="KW-0732">Signal</keyword>
<name>A0ABS3DIA1_9BACT</name>
<feature type="region of interest" description="Disordered" evidence="1">
    <location>
        <begin position="16"/>
        <end position="69"/>
    </location>
</feature>
<proteinExistence type="predicted"/>
<accession>A0ABS3DIA1</accession>
<dbReference type="Proteomes" id="UP000664052">
    <property type="component" value="Unassembled WGS sequence"/>
</dbReference>
<organism evidence="3 4">
    <name type="scientific">Corallococcus macrosporus</name>
    <dbReference type="NCBI Taxonomy" id="35"/>
    <lineage>
        <taxon>Bacteria</taxon>
        <taxon>Pseudomonadati</taxon>
        <taxon>Myxococcota</taxon>
        <taxon>Myxococcia</taxon>
        <taxon>Myxococcales</taxon>
        <taxon>Cystobacterineae</taxon>
        <taxon>Myxococcaceae</taxon>
        <taxon>Corallococcus</taxon>
    </lineage>
</organism>
<evidence type="ECO:0000313" key="3">
    <source>
        <dbReference type="EMBL" id="MBN8231071.1"/>
    </source>
</evidence>
<feature type="chain" id="PRO_5047015174" evidence="2">
    <location>
        <begin position="19"/>
        <end position="262"/>
    </location>
</feature>
<evidence type="ECO:0000256" key="1">
    <source>
        <dbReference type="SAM" id="MobiDB-lite"/>
    </source>
</evidence>
<dbReference type="PROSITE" id="PS51257">
    <property type="entry name" value="PROKAR_LIPOPROTEIN"/>
    <property type="match status" value="1"/>
</dbReference>
<evidence type="ECO:0000256" key="2">
    <source>
        <dbReference type="SAM" id="SignalP"/>
    </source>
</evidence>
<keyword evidence="4" id="KW-1185">Reference proteome</keyword>
<feature type="signal peptide" evidence="2">
    <location>
        <begin position="1"/>
        <end position="18"/>
    </location>
</feature>
<protein>
    <submittedName>
        <fullName evidence="3">Cell surface protein</fullName>
    </submittedName>
</protein>
<evidence type="ECO:0000313" key="4">
    <source>
        <dbReference type="Proteomes" id="UP000664052"/>
    </source>
</evidence>
<dbReference type="RefSeq" id="WP_207055002.1">
    <property type="nucleotide sequence ID" value="NZ_JAFIMU010000007.1"/>
</dbReference>
<sequence>MKRPLLALGALLTLGACSGDPDPAPPPGSDIVDAGTRADAGPSDAGVTDAGADVDAGTDTDAGADAGSRPVDPFADRVTAYHFGDAAGFGQDRFPGVVLGAPVGAGQYTGSLDVLSLGKGGSITLEFTDLFAVDGPGVDLLVFENAFQKVGGDIFAETASVSVSDDGLTWFDFPCASTDKDGGFPGCAGTHPVHSAPDNGVSPTDPAVAGGDGFDLADVGLARARFVRLTDTGLNGYAGTSGGFDLDALSVVNGQLPDGGVP</sequence>
<comment type="caution">
    <text evidence="3">The sequence shown here is derived from an EMBL/GenBank/DDBJ whole genome shotgun (WGS) entry which is preliminary data.</text>
</comment>